<organism evidence="3 4">
    <name type="scientific">Formimonas warabiya</name>
    <dbReference type="NCBI Taxonomy" id="1761012"/>
    <lineage>
        <taxon>Bacteria</taxon>
        <taxon>Bacillati</taxon>
        <taxon>Bacillota</taxon>
        <taxon>Clostridia</taxon>
        <taxon>Eubacteriales</taxon>
        <taxon>Peptococcaceae</taxon>
        <taxon>Candidatus Formimonas</taxon>
    </lineage>
</organism>
<evidence type="ECO:0000259" key="2">
    <source>
        <dbReference type="Pfam" id="PF13649"/>
    </source>
</evidence>
<dbReference type="Gene3D" id="3.40.50.150">
    <property type="entry name" value="Vaccinia Virus protein VP39"/>
    <property type="match status" value="1"/>
</dbReference>
<protein>
    <recommendedName>
        <fullName evidence="2">Methyltransferase domain-containing protein</fullName>
    </recommendedName>
</protein>
<keyword evidence="1" id="KW-0808">Transferase</keyword>
<dbReference type="Proteomes" id="UP000323521">
    <property type="component" value="Chromosome"/>
</dbReference>
<reference evidence="3 4" key="1">
    <citation type="submission" date="2016-10" db="EMBL/GenBank/DDBJ databases">
        <title>Complete Genome Sequence of Peptococcaceae strain DCMF.</title>
        <authorList>
            <person name="Edwards R.J."/>
            <person name="Holland S.I."/>
            <person name="Deshpande N.P."/>
            <person name="Wong Y.K."/>
            <person name="Ertan H."/>
            <person name="Manefield M."/>
            <person name="Russell T.L."/>
            <person name="Lee M.J."/>
        </authorList>
    </citation>
    <scope>NUCLEOTIDE SEQUENCE [LARGE SCALE GENOMIC DNA]</scope>
    <source>
        <strain evidence="3 4">DCMF</strain>
    </source>
</reference>
<dbReference type="InterPro" id="IPR029063">
    <property type="entry name" value="SAM-dependent_MTases_sf"/>
</dbReference>
<accession>A0A3G1KS03</accession>
<sequence>MVWTEKSLAWFDRAAARTSFYQQIVQQCSGLLAPETRVFDLGCGAGFLSMALAPAVQRVAAVDINPRAIAFLREKCQEKNLSNVTCQVADWHRWEPEQPADVVFLCYCDGLFSQMEKLRTLVKKYLVVVLPVIKNNFHLEEFYPLPTQHPNRETIPRVKAFLEKEQISFQIMPLSCEFGQPFSSIGEYEEFLHFYYRIPRTSIPPAYTAQYLHPSNGGYYLSNFKESGILIMKSDDLHKGTWVG</sequence>
<feature type="domain" description="Methyltransferase" evidence="2">
    <location>
        <begin position="38"/>
        <end position="122"/>
    </location>
</feature>
<dbReference type="AlphaFoldDB" id="A0A3G1KS03"/>
<dbReference type="Pfam" id="PF13649">
    <property type="entry name" value="Methyltransf_25"/>
    <property type="match status" value="1"/>
</dbReference>
<keyword evidence="4" id="KW-1185">Reference proteome</keyword>
<dbReference type="RefSeq" id="WP_214659215.1">
    <property type="nucleotide sequence ID" value="NZ_CP017634.1"/>
</dbReference>
<dbReference type="InterPro" id="IPR041698">
    <property type="entry name" value="Methyltransf_25"/>
</dbReference>
<gene>
    <name evidence="3" type="ORF">DCMF_09150</name>
</gene>
<name>A0A3G1KS03_FORW1</name>
<proteinExistence type="predicted"/>
<dbReference type="CDD" id="cd02440">
    <property type="entry name" value="AdoMet_MTases"/>
    <property type="match status" value="1"/>
</dbReference>
<dbReference type="PANTHER" id="PTHR43861">
    <property type="entry name" value="TRANS-ACONITATE 2-METHYLTRANSFERASE-RELATED"/>
    <property type="match status" value="1"/>
</dbReference>
<dbReference type="KEGG" id="fwa:DCMF_09150"/>
<evidence type="ECO:0000256" key="1">
    <source>
        <dbReference type="ARBA" id="ARBA00022679"/>
    </source>
</evidence>
<dbReference type="SUPFAM" id="SSF53335">
    <property type="entry name" value="S-adenosyl-L-methionine-dependent methyltransferases"/>
    <property type="match status" value="1"/>
</dbReference>
<dbReference type="EMBL" id="CP017634">
    <property type="protein sequence ID" value="ATW24915.1"/>
    <property type="molecule type" value="Genomic_DNA"/>
</dbReference>
<evidence type="ECO:0000313" key="3">
    <source>
        <dbReference type="EMBL" id="ATW24915.1"/>
    </source>
</evidence>
<evidence type="ECO:0000313" key="4">
    <source>
        <dbReference type="Proteomes" id="UP000323521"/>
    </source>
</evidence>